<evidence type="ECO:0000256" key="11">
    <source>
        <dbReference type="PROSITE-ProRule" id="PRU00042"/>
    </source>
</evidence>
<dbReference type="PROSITE" id="PS50157">
    <property type="entry name" value="ZINC_FINGER_C2H2_2"/>
    <property type="match status" value="9"/>
</dbReference>
<evidence type="ECO:0000256" key="1">
    <source>
        <dbReference type="ARBA" id="ARBA00004123"/>
    </source>
</evidence>
<dbReference type="PANTHER" id="PTHR23233">
    <property type="entry name" value="SAL-LIKE PROTEIN"/>
    <property type="match status" value="1"/>
</dbReference>
<feature type="compositionally biased region" description="Basic and acidic residues" evidence="12">
    <location>
        <begin position="799"/>
        <end position="814"/>
    </location>
</feature>
<evidence type="ECO:0000259" key="13">
    <source>
        <dbReference type="PROSITE" id="PS50157"/>
    </source>
</evidence>
<feature type="domain" description="C2H2-type" evidence="13">
    <location>
        <begin position="1382"/>
        <end position="1409"/>
    </location>
</feature>
<dbReference type="FunFam" id="3.30.160.60:FF:000025">
    <property type="entry name" value="Spalt-like transcription factor 1"/>
    <property type="match status" value="1"/>
</dbReference>
<dbReference type="Pfam" id="PF00096">
    <property type="entry name" value="zf-C2H2"/>
    <property type="match status" value="4"/>
</dbReference>
<protein>
    <recommendedName>
        <fullName evidence="13">C2H2-type domain-containing protein</fullName>
    </recommendedName>
</protein>
<keyword evidence="7" id="KW-0238">DNA-binding</keyword>
<feature type="compositionally biased region" description="Polar residues" evidence="12">
    <location>
        <begin position="972"/>
        <end position="982"/>
    </location>
</feature>
<feature type="domain" description="C2H2-type" evidence="13">
    <location>
        <begin position="737"/>
        <end position="764"/>
    </location>
</feature>
<dbReference type="GO" id="GO:0005634">
    <property type="term" value="C:nucleus"/>
    <property type="evidence" value="ECO:0007669"/>
    <property type="project" value="UniProtKB-SubCell"/>
</dbReference>
<accession>A0AAN8PV80</accession>
<feature type="domain" description="C2H2-type" evidence="13">
    <location>
        <begin position="1169"/>
        <end position="1196"/>
    </location>
</feature>
<keyword evidence="4 11" id="KW-0863">Zinc-finger</keyword>
<feature type="compositionally biased region" description="Low complexity" evidence="12">
    <location>
        <begin position="1341"/>
        <end position="1373"/>
    </location>
</feature>
<keyword evidence="2" id="KW-0479">Metal-binding</keyword>
<feature type="region of interest" description="Disordered" evidence="12">
    <location>
        <begin position="1307"/>
        <end position="1373"/>
    </location>
</feature>
<proteinExistence type="inferred from homology"/>
<keyword evidence="15" id="KW-1185">Reference proteome</keyword>
<dbReference type="PANTHER" id="PTHR23233:SF84">
    <property type="entry name" value="FI23031P1"/>
    <property type="match status" value="1"/>
</dbReference>
<comment type="similarity">
    <text evidence="10">Belongs to the sal C2H2-type zinc-finger protein family.</text>
</comment>
<sequence length="1419" mass="157860">MSRRKQQRPRHFESELEDLGKTVAEDITTHEVQPENDDDATIPSPTSDAQPHLCEFCHEEFWQIEELLEHKDNCINNSKRRRIMYDADTQDDALTDETNVPVRAQSVSDGEEMTPDEEDEGVYPEQFSEQVNRDFTNDKMDEDDFSEEETKEENKENKLTMSKQSKAAMAAQLPQLMSLANMANVANILPTSNVKLEPMSGTKAAVAQFAENNNLMPNDMAVLQATLFNLQQQQIVQLQLIQQLQHQIVTTKADDEMDEDEEMEGEVDEDVDEIESKSCETPKPSSPIHEPTSEQINQINEEENKIVKSESEKTSSSATSNDENKSYISSLAAMNNMTYNSLPKEMPIQRGSILPPHLLLSPPDDGYAQRGTGERPFKCHICGNRFSTKGNLKVHFERHKAKYPNARMNPTPVPEHLDRLQGSSMGMPMNPSSVPTSMPLPPGFMGNPMMPNMGLPLPMNPGFPMSARMPSGSMPSMHRPMGPMFSPINHSSAMNLPHPPPLPTLPSPNVTTNTHAAERPSSPQIKREKSSPPSTPQQNRETAPTPTSTSSTISSRASSVSEPLPLPPLRSPMGPRPHLPGPPGSFPLPSHLHPMASMAASIASSMASIASNMSSPFSTITAPSVSAEPSMLKNTILPTKMIDPSENLEEYMEVSKSETSKLEQLVKNIEQKITDPNQCLICHRVLSCKSALQMHYRIHTGERPFKCKICSRSFTTKGNLKTHMGVHRAKPPLRMMHQCPVCHKQFTNLLVLQQHIRMHTGEHGMPNMLPEHMYMHPEWAAMQQFDHKMMRPYDLSQGEPKELDLSNKSHRADQDMEDYNGYSSDDQKLGIDMDDDDDEEEEIDEEDRAAIAHENDDIERPELLKIKTDDDDNDLPKDYSSPNNDQSPPSSRPNSAGPPQSYYTSPVLSSSTSLAALEERVKAFDSQIAQSSFERFRYNMGLGHGMSGDKSLSPNSQLDLVNGDRSPGASPKSHSASENGSEYSREEMRPNPMMFPPGAGIPGFPMMGGMDMRPRGPDGLPHTTCNVCFKTFACRSALDIHYRSHTRERPYQCDVCERTFTTRGNMRQHMLTHKIRDLPSSSFNDNSNSKPSESSMPENRTETPIRENSHHSQSQGHSEKEPMKQSPESENKPSNANINNNNNPNLANNNSNNSDESPFARRNNGTKQHLCPTCHKTFSSGSALMIHNRTHTGDKPFKCNVCGKAFTTRGNLKVHMGTHMWNNSPSRRGRRMSIEPPFMMSHMKDNPYLQGFPQRPPDFYFQYPPFFNGLSPKMNDLSVLQSIQAGMGVPMHPGMAGLMPKMDHRMEEKKEERVMNGSSVSDLKSPEIKHLTTSSGELDLSMRSNSSGNSASASSSPQTKDSPSEGSSSPGSAAGGWLWKAGSCHICSQSFSSSAALEQHLQSHHLQTSASETQKAIVA</sequence>
<dbReference type="GO" id="GO:0048646">
    <property type="term" value="P:anatomical structure formation involved in morphogenesis"/>
    <property type="evidence" value="ECO:0007669"/>
    <property type="project" value="UniProtKB-ARBA"/>
</dbReference>
<dbReference type="GO" id="GO:0008270">
    <property type="term" value="F:zinc ion binding"/>
    <property type="evidence" value="ECO:0007669"/>
    <property type="project" value="UniProtKB-KW"/>
</dbReference>
<feature type="region of interest" description="Disordered" evidence="12">
    <location>
        <begin position="947"/>
        <end position="992"/>
    </location>
</feature>
<dbReference type="SUPFAM" id="SSF57667">
    <property type="entry name" value="beta-beta-alpha zinc fingers"/>
    <property type="match status" value="5"/>
</dbReference>
<evidence type="ECO:0000256" key="9">
    <source>
        <dbReference type="ARBA" id="ARBA00023242"/>
    </source>
</evidence>
<evidence type="ECO:0000256" key="6">
    <source>
        <dbReference type="ARBA" id="ARBA00023015"/>
    </source>
</evidence>
<feature type="compositionally biased region" description="Pro residues" evidence="12">
    <location>
        <begin position="497"/>
        <end position="506"/>
    </location>
</feature>
<feature type="compositionally biased region" description="Acidic residues" evidence="12">
    <location>
        <begin position="832"/>
        <end position="847"/>
    </location>
</feature>
<comment type="caution">
    <text evidence="14">The sequence shown here is derived from an EMBL/GenBank/DDBJ whole genome shotgun (WGS) entry which is preliminary data.</text>
</comment>
<dbReference type="GO" id="GO:0048699">
    <property type="term" value="P:generation of neurons"/>
    <property type="evidence" value="ECO:0007669"/>
    <property type="project" value="UniProtKB-ARBA"/>
</dbReference>
<dbReference type="GO" id="GO:0001708">
    <property type="term" value="P:cell fate specification"/>
    <property type="evidence" value="ECO:0007669"/>
    <property type="project" value="UniProtKB-ARBA"/>
</dbReference>
<feature type="domain" description="C2H2-type" evidence="13">
    <location>
        <begin position="377"/>
        <end position="404"/>
    </location>
</feature>
<feature type="compositionally biased region" description="Low complexity" evidence="12">
    <location>
        <begin position="878"/>
        <end position="906"/>
    </location>
</feature>
<evidence type="ECO:0000313" key="15">
    <source>
        <dbReference type="Proteomes" id="UP001347796"/>
    </source>
</evidence>
<feature type="compositionally biased region" description="Basic and acidic residues" evidence="12">
    <location>
        <begin position="848"/>
        <end position="868"/>
    </location>
</feature>
<keyword evidence="3" id="KW-0677">Repeat</keyword>
<dbReference type="FunFam" id="3.30.160.60:FF:002381">
    <property type="entry name" value="Putative spalt protein"/>
    <property type="match status" value="1"/>
</dbReference>
<dbReference type="Pfam" id="PF13912">
    <property type="entry name" value="zf-C2H2_6"/>
    <property type="match status" value="1"/>
</dbReference>
<evidence type="ECO:0000256" key="3">
    <source>
        <dbReference type="ARBA" id="ARBA00022737"/>
    </source>
</evidence>
<evidence type="ECO:0000313" key="14">
    <source>
        <dbReference type="EMBL" id="KAK6186447.1"/>
    </source>
</evidence>
<reference evidence="14 15" key="1">
    <citation type="submission" date="2024-01" db="EMBL/GenBank/DDBJ databases">
        <title>The genome of the rayed Mediterranean limpet Patella caerulea (Linnaeus, 1758).</title>
        <authorList>
            <person name="Anh-Thu Weber A."/>
            <person name="Halstead-Nussloch G."/>
        </authorList>
    </citation>
    <scope>NUCLEOTIDE SEQUENCE [LARGE SCALE GENOMIC DNA]</scope>
    <source>
        <strain evidence="14">AATW-2023a</strain>
        <tissue evidence="14">Whole specimen</tissue>
    </source>
</reference>
<gene>
    <name evidence="14" type="ORF">SNE40_008485</name>
</gene>
<dbReference type="Gene3D" id="3.30.160.60">
    <property type="entry name" value="Classic Zinc Finger"/>
    <property type="match status" value="8"/>
</dbReference>
<evidence type="ECO:0000256" key="4">
    <source>
        <dbReference type="ARBA" id="ARBA00022771"/>
    </source>
</evidence>
<feature type="compositionally biased region" description="Acidic residues" evidence="12">
    <location>
        <begin position="140"/>
        <end position="151"/>
    </location>
</feature>
<feature type="region of interest" description="Disordered" evidence="12">
    <location>
        <begin position="477"/>
        <end position="590"/>
    </location>
</feature>
<evidence type="ECO:0000256" key="12">
    <source>
        <dbReference type="SAM" id="MobiDB-lite"/>
    </source>
</evidence>
<feature type="region of interest" description="Disordered" evidence="12">
    <location>
        <begin position="131"/>
        <end position="160"/>
    </location>
</feature>
<dbReference type="GO" id="GO:0000981">
    <property type="term" value="F:DNA-binding transcription factor activity, RNA polymerase II-specific"/>
    <property type="evidence" value="ECO:0007669"/>
    <property type="project" value="TreeGrafter"/>
</dbReference>
<evidence type="ECO:0000256" key="2">
    <source>
        <dbReference type="ARBA" id="ARBA00022723"/>
    </source>
</evidence>
<dbReference type="InterPro" id="IPR036236">
    <property type="entry name" value="Znf_C2H2_sf"/>
</dbReference>
<evidence type="ECO:0000256" key="7">
    <source>
        <dbReference type="ARBA" id="ARBA00023125"/>
    </source>
</evidence>
<dbReference type="GO" id="GO:0009791">
    <property type="term" value="P:post-embryonic development"/>
    <property type="evidence" value="ECO:0007669"/>
    <property type="project" value="UniProtKB-ARBA"/>
</dbReference>
<keyword evidence="9" id="KW-0539">Nucleus</keyword>
<dbReference type="SMART" id="SM00355">
    <property type="entry name" value="ZnF_C2H2"/>
    <property type="match status" value="10"/>
</dbReference>
<feature type="compositionally biased region" description="Polar residues" evidence="12">
    <location>
        <begin position="1079"/>
        <end position="1098"/>
    </location>
</feature>
<organism evidence="14 15">
    <name type="scientific">Patella caerulea</name>
    <name type="common">Rayed Mediterranean limpet</name>
    <dbReference type="NCBI Taxonomy" id="87958"/>
    <lineage>
        <taxon>Eukaryota</taxon>
        <taxon>Metazoa</taxon>
        <taxon>Spiralia</taxon>
        <taxon>Lophotrochozoa</taxon>
        <taxon>Mollusca</taxon>
        <taxon>Gastropoda</taxon>
        <taxon>Patellogastropoda</taxon>
        <taxon>Patelloidea</taxon>
        <taxon>Patellidae</taxon>
        <taxon>Patella</taxon>
    </lineage>
</organism>
<dbReference type="InterPro" id="IPR051565">
    <property type="entry name" value="Sal_C2H2-zinc-finger"/>
</dbReference>
<name>A0AAN8PV80_PATCE</name>
<comment type="subcellular location">
    <subcellularLocation>
        <location evidence="1">Nucleus</location>
    </subcellularLocation>
</comment>
<feature type="domain" description="C2H2-type" evidence="13">
    <location>
        <begin position="677"/>
        <end position="704"/>
    </location>
</feature>
<feature type="compositionally biased region" description="Pro residues" evidence="12">
    <location>
        <begin position="564"/>
        <end position="586"/>
    </location>
</feature>
<feature type="compositionally biased region" description="Basic and acidic residues" evidence="12">
    <location>
        <begin position="10"/>
        <end position="33"/>
    </location>
</feature>
<dbReference type="EMBL" id="JAZGQO010000006">
    <property type="protein sequence ID" value="KAK6186447.1"/>
    <property type="molecule type" value="Genomic_DNA"/>
</dbReference>
<feature type="region of interest" description="Disordered" evidence="12">
    <location>
        <begin position="1075"/>
        <end position="1169"/>
    </location>
</feature>
<dbReference type="Pfam" id="PF13894">
    <property type="entry name" value="zf-C2H2_4"/>
    <property type="match status" value="2"/>
</dbReference>
<feature type="region of interest" description="Disordered" evidence="12">
    <location>
        <begin position="1"/>
        <end position="48"/>
    </location>
</feature>
<dbReference type="GO" id="GO:0061061">
    <property type="term" value="P:muscle structure development"/>
    <property type="evidence" value="ECO:0007669"/>
    <property type="project" value="UniProtKB-ARBA"/>
</dbReference>
<feature type="domain" description="C2H2-type" evidence="13">
    <location>
        <begin position="1197"/>
        <end position="1224"/>
    </location>
</feature>
<feature type="compositionally biased region" description="Low complexity" evidence="12">
    <location>
        <begin position="542"/>
        <end position="563"/>
    </location>
</feature>
<dbReference type="PROSITE" id="PS00028">
    <property type="entry name" value="ZINC_FINGER_C2H2_1"/>
    <property type="match status" value="9"/>
</dbReference>
<feature type="region of interest" description="Disordered" evidence="12">
    <location>
        <begin position="794"/>
        <end position="906"/>
    </location>
</feature>
<keyword evidence="8" id="KW-0804">Transcription</keyword>
<keyword evidence="5" id="KW-0862">Zinc</keyword>
<evidence type="ECO:0000256" key="5">
    <source>
        <dbReference type="ARBA" id="ARBA00022833"/>
    </source>
</evidence>
<dbReference type="FunFam" id="3.30.160.60:FF:000708">
    <property type="entry name" value="Sal-like protein 1"/>
    <property type="match status" value="1"/>
</dbReference>
<dbReference type="GO" id="GO:0000978">
    <property type="term" value="F:RNA polymerase II cis-regulatory region sequence-specific DNA binding"/>
    <property type="evidence" value="ECO:0007669"/>
    <property type="project" value="TreeGrafter"/>
</dbReference>
<feature type="compositionally biased region" description="Acidic residues" evidence="12">
    <location>
        <begin position="255"/>
        <end position="273"/>
    </location>
</feature>
<keyword evidence="6" id="KW-0805">Transcription regulation</keyword>
<feature type="domain" description="C2H2-type" evidence="13">
    <location>
        <begin position="705"/>
        <end position="732"/>
    </location>
</feature>
<feature type="domain" description="C2H2-type" evidence="13">
    <location>
        <begin position="1023"/>
        <end position="1050"/>
    </location>
</feature>
<feature type="region of interest" description="Disordered" evidence="12">
    <location>
        <begin position="252"/>
        <end position="298"/>
    </location>
</feature>
<evidence type="ECO:0000256" key="8">
    <source>
        <dbReference type="ARBA" id="ARBA00023163"/>
    </source>
</evidence>
<evidence type="ECO:0000256" key="10">
    <source>
        <dbReference type="ARBA" id="ARBA00038474"/>
    </source>
</evidence>
<dbReference type="GO" id="GO:0048513">
    <property type="term" value="P:animal organ development"/>
    <property type="evidence" value="ECO:0007669"/>
    <property type="project" value="UniProtKB-ARBA"/>
</dbReference>
<dbReference type="Proteomes" id="UP001347796">
    <property type="component" value="Unassembled WGS sequence"/>
</dbReference>
<dbReference type="InterPro" id="IPR013087">
    <property type="entry name" value="Znf_C2H2_type"/>
</dbReference>
<feature type="compositionally biased region" description="Low complexity" evidence="12">
    <location>
        <begin position="1132"/>
        <end position="1153"/>
    </location>
</feature>
<dbReference type="FunFam" id="3.30.160.60:FF:000215">
    <property type="entry name" value="Spalt-like transcription factor 3"/>
    <property type="match status" value="1"/>
</dbReference>
<feature type="compositionally biased region" description="Basic and acidic residues" evidence="12">
    <location>
        <begin position="1117"/>
        <end position="1131"/>
    </location>
</feature>
<feature type="compositionally biased region" description="Basic and acidic residues" evidence="12">
    <location>
        <begin position="1099"/>
        <end position="1110"/>
    </location>
</feature>
<feature type="compositionally biased region" description="Polar residues" evidence="12">
    <location>
        <begin position="950"/>
        <end position="959"/>
    </location>
</feature>
<dbReference type="FunFam" id="3.30.160.60:FF:000130">
    <property type="entry name" value="Spalt-like transcription factor 4"/>
    <property type="match status" value="2"/>
</dbReference>
<dbReference type="Pfam" id="PF12874">
    <property type="entry name" value="zf-met"/>
    <property type="match status" value="1"/>
</dbReference>
<feature type="domain" description="C2H2-type" evidence="13">
    <location>
        <begin position="1051"/>
        <end position="1073"/>
    </location>
</feature>